<dbReference type="GO" id="GO:0003677">
    <property type="term" value="F:DNA binding"/>
    <property type="evidence" value="ECO:0007669"/>
    <property type="project" value="UniProtKB-KW"/>
</dbReference>
<proteinExistence type="predicted"/>
<reference evidence="1" key="1">
    <citation type="submission" date="2014-09" db="EMBL/GenBank/DDBJ databases">
        <authorList>
            <person name="Magalhaes I.L.F."/>
            <person name="Oliveira U."/>
            <person name="Santos F.R."/>
            <person name="Vidigal T.H.D.A."/>
            <person name="Brescovit A.D."/>
            <person name="Santos A.J."/>
        </authorList>
    </citation>
    <scope>NUCLEOTIDE SEQUENCE</scope>
    <source>
        <tissue evidence="1">Shoot tissue taken approximately 20 cm above the soil surface</tissue>
    </source>
</reference>
<name>A0A0A9HHU2_ARUDO</name>
<organism evidence="1">
    <name type="scientific">Arundo donax</name>
    <name type="common">Giant reed</name>
    <name type="synonym">Donax arundinaceus</name>
    <dbReference type="NCBI Taxonomy" id="35708"/>
    <lineage>
        <taxon>Eukaryota</taxon>
        <taxon>Viridiplantae</taxon>
        <taxon>Streptophyta</taxon>
        <taxon>Embryophyta</taxon>
        <taxon>Tracheophyta</taxon>
        <taxon>Spermatophyta</taxon>
        <taxon>Magnoliopsida</taxon>
        <taxon>Liliopsida</taxon>
        <taxon>Poales</taxon>
        <taxon>Poaceae</taxon>
        <taxon>PACMAD clade</taxon>
        <taxon>Arundinoideae</taxon>
        <taxon>Arundineae</taxon>
        <taxon>Arundo</taxon>
    </lineage>
</organism>
<keyword evidence="1" id="KW-0238">DNA-binding</keyword>
<sequence length="40" mass="4407">MADSHIGTISSKMSTTLTIVAQIIMKPRERISSSLTKEED</sequence>
<dbReference type="AlphaFoldDB" id="A0A0A9HHU2"/>
<accession>A0A0A9HHU2</accession>
<reference evidence="1" key="2">
    <citation type="journal article" date="2015" name="Data Brief">
        <title>Shoot transcriptome of the giant reed, Arundo donax.</title>
        <authorList>
            <person name="Barrero R.A."/>
            <person name="Guerrero F.D."/>
            <person name="Moolhuijzen P."/>
            <person name="Goolsby J.A."/>
            <person name="Tidwell J."/>
            <person name="Bellgard S.E."/>
            <person name="Bellgard M.I."/>
        </authorList>
    </citation>
    <scope>NUCLEOTIDE SEQUENCE</scope>
    <source>
        <tissue evidence="1">Shoot tissue taken approximately 20 cm above the soil surface</tissue>
    </source>
</reference>
<evidence type="ECO:0000313" key="1">
    <source>
        <dbReference type="EMBL" id="JAE36720.1"/>
    </source>
</evidence>
<dbReference type="EMBL" id="GBRH01161176">
    <property type="protein sequence ID" value="JAE36720.1"/>
    <property type="molecule type" value="Transcribed_RNA"/>
</dbReference>
<protein>
    <submittedName>
        <fullName evidence="1">DNA-binding protein HEXBP</fullName>
    </submittedName>
</protein>